<comment type="caution">
    <text evidence="7">The sequence shown here is derived from an EMBL/GenBank/DDBJ whole genome shotgun (WGS) entry which is preliminary data.</text>
</comment>
<dbReference type="Gene3D" id="2.40.30.170">
    <property type="match status" value="1"/>
</dbReference>
<dbReference type="Gene3D" id="2.40.50.100">
    <property type="match status" value="2"/>
</dbReference>
<reference evidence="7 8" key="1">
    <citation type="submission" date="2023-04" db="EMBL/GenBank/DDBJ databases">
        <title>Clostridium tannerae sp. nov., isolated from the fecal material of an alpaca.</title>
        <authorList>
            <person name="Miller S."/>
            <person name="Hendry M."/>
            <person name="King J."/>
            <person name="Sankaranarayanan K."/>
            <person name="Lawson P.A."/>
        </authorList>
    </citation>
    <scope>NUCLEOTIDE SEQUENCE [LARGE SCALE GENOMIC DNA]</scope>
    <source>
        <strain evidence="7 8">A1-XYC3</strain>
    </source>
</reference>
<dbReference type="InterPro" id="IPR050465">
    <property type="entry name" value="UPF0194_transport"/>
</dbReference>
<sequence>MKIRKVTALLSLVIMAIFFTSCTKLTGDKIINNDNKTLTVQSNVSMESNNVNSQTGGQIETVFVKEGDTVKKGQVLVSVNSDSLAARKSQIQAQIETVTAQLSASQAARNVVDSQLQEAQNGSREEEINQAKITCDLAETNYNRTKQLFDSGYAAKEVLDNAQSQFEIAKNKYELLKKGTRPEAIARLQAQVEQASAAVNAVEGQLKQAQAALEELNVNMKNTTITAPADGVITELNVKSGDLVSSGMPLIVITNTNDPSIMCNVRETDISKVKLDQKVSIKIPGYKDKKFTGKVARINKNADFAVKRATNDNGEFDILSYGVKIQFDNLDVPLRAGMTAFVDFGK</sequence>
<accession>A0ABU4JT04</accession>
<proteinExistence type="predicted"/>
<dbReference type="SUPFAM" id="SSF111369">
    <property type="entry name" value="HlyD-like secretion proteins"/>
    <property type="match status" value="2"/>
</dbReference>
<keyword evidence="4" id="KW-0732">Signal</keyword>
<dbReference type="InterPro" id="IPR058790">
    <property type="entry name" value="BSH_CusB"/>
</dbReference>
<comment type="subcellular location">
    <subcellularLocation>
        <location evidence="1">Cell envelope</location>
    </subcellularLocation>
</comment>
<dbReference type="PROSITE" id="PS51257">
    <property type="entry name" value="PROKAR_LIPOPROTEIN"/>
    <property type="match status" value="1"/>
</dbReference>
<gene>
    <name evidence="7" type="ORF">P8V03_08800</name>
</gene>
<evidence type="ECO:0000256" key="2">
    <source>
        <dbReference type="ARBA" id="ARBA00023054"/>
    </source>
</evidence>
<keyword evidence="8" id="KW-1185">Reference proteome</keyword>
<feature type="coiled-coil region" evidence="3">
    <location>
        <begin position="159"/>
        <end position="226"/>
    </location>
</feature>
<evidence type="ECO:0000313" key="8">
    <source>
        <dbReference type="Proteomes" id="UP001281656"/>
    </source>
</evidence>
<evidence type="ECO:0000256" key="3">
    <source>
        <dbReference type="SAM" id="Coils"/>
    </source>
</evidence>
<feature type="chain" id="PRO_5045057120" evidence="4">
    <location>
        <begin position="27"/>
        <end position="346"/>
    </location>
</feature>
<dbReference type="PANTHER" id="PTHR32347">
    <property type="entry name" value="EFFLUX SYSTEM COMPONENT YKNX-RELATED"/>
    <property type="match status" value="1"/>
</dbReference>
<dbReference type="Pfam" id="PF25919">
    <property type="entry name" value="BSH_CusB"/>
    <property type="match status" value="1"/>
</dbReference>
<name>A0ABU4JT04_9CLOT</name>
<dbReference type="Gene3D" id="1.10.287.470">
    <property type="entry name" value="Helix hairpin bin"/>
    <property type="match status" value="1"/>
</dbReference>
<evidence type="ECO:0000313" key="7">
    <source>
        <dbReference type="EMBL" id="MDW8801255.1"/>
    </source>
</evidence>
<dbReference type="EMBL" id="JARUJP010000008">
    <property type="protein sequence ID" value="MDW8801255.1"/>
    <property type="molecule type" value="Genomic_DNA"/>
</dbReference>
<evidence type="ECO:0000256" key="1">
    <source>
        <dbReference type="ARBA" id="ARBA00004196"/>
    </source>
</evidence>
<feature type="signal peptide" evidence="4">
    <location>
        <begin position="1"/>
        <end position="26"/>
    </location>
</feature>
<dbReference type="InterPro" id="IPR058636">
    <property type="entry name" value="Beta-barrel_YknX"/>
</dbReference>
<feature type="domain" description="CusB-like barrel-sandwich hybrid" evidence="5">
    <location>
        <begin position="50"/>
        <end position="253"/>
    </location>
</feature>
<evidence type="ECO:0000259" key="5">
    <source>
        <dbReference type="Pfam" id="PF25919"/>
    </source>
</evidence>
<protein>
    <submittedName>
        <fullName evidence="7">Efflux RND transporter periplasmic adaptor subunit</fullName>
    </submittedName>
</protein>
<organism evidence="7 8">
    <name type="scientific">Clostridium tanneri</name>
    <dbReference type="NCBI Taxonomy" id="3037988"/>
    <lineage>
        <taxon>Bacteria</taxon>
        <taxon>Bacillati</taxon>
        <taxon>Bacillota</taxon>
        <taxon>Clostridia</taxon>
        <taxon>Eubacteriales</taxon>
        <taxon>Clostridiaceae</taxon>
        <taxon>Clostridium</taxon>
    </lineage>
</organism>
<keyword evidence="2 3" id="KW-0175">Coiled coil</keyword>
<dbReference type="Proteomes" id="UP001281656">
    <property type="component" value="Unassembled WGS sequence"/>
</dbReference>
<evidence type="ECO:0000259" key="6">
    <source>
        <dbReference type="Pfam" id="PF25990"/>
    </source>
</evidence>
<dbReference type="PANTHER" id="PTHR32347:SF23">
    <property type="entry name" value="BLL5650 PROTEIN"/>
    <property type="match status" value="1"/>
</dbReference>
<evidence type="ECO:0000256" key="4">
    <source>
        <dbReference type="SAM" id="SignalP"/>
    </source>
</evidence>
<dbReference type="Pfam" id="PF25990">
    <property type="entry name" value="Beta-barrel_YknX"/>
    <property type="match status" value="1"/>
</dbReference>
<dbReference type="RefSeq" id="WP_261672881.1">
    <property type="nucleotide sequence ID" value="NZ_JARUJP010000008.1"/>
</dbReference>
<feature type="domain" description="YknX-like beta-barrel" evidence="6">
    <location>
        <begin position="263"/>
        <end position="342"/>
    </location>
</feature>